<organism evidence="1">
    <name type="scientific">marine sediment metagenome</name>
    <dbReference type="NCBI Taxonomy" id="412755"/>
    <lineage>
        <taxon>unclassified sequences</taxon>
        <taxon>metagenomes</taxon>
        <taxon>ecological metagenomes</taxon>
    </lineage>
</organism>
<name>A0A0F9D3Z7_9ZZZZ</name>
<dbReference type="AlphaFoldDB" id="A0A0F9D3Z7"/>
<proteinExistence type="predicted"/>
<reference evidence="1" key="1">
    <citation type="journal article" date="2015" name="Nature">
        <title>Complex archaea that bridge the gap between prokaryotes and eukaryotes.</title>
        <authorList>
            <person name="Spang A."/>
            <person name="Saw J.H."/>
            <person name="Jorgensen S.L."/>
            <person name="Zaremba-Niedzwiedzka K."/>
            <person name="Martijn J."/>
            <person name="Lind A.E."/>
            <person name="van Eijk R."/>
            <person name="Schleper C."/>
            <person name="Guy L."/>
            <person name="Ettema T.J."/>
        </authorList>
    </citation>
    <scope>NUCLEOTIDE SEQUENCE</scope>
</reference>
<evidence type="ECO:0000313" key="1">
    <source>
        <dbReference type="EMBL" id="KKL56264.1"/>
    </source>
</evidence>
<feature type="non-terminal residue" evidence="1">
    <location>
        <position position="54"/>
    </location>
</feature>
<comment type="caution">
    <text evidence="1">The sequence shown here is derived from an EMBL/GenBank/DDBJ whole genome shotgun (WGS) entry which is preliminary data.</text>
</comment>
<accession>A0A0F9D3Z7</accession>
<gene>
    <name evidence="1" type="ORF">LCGC14_2247170</name>
</gene>
<sequence length="54" mass="6034">MTVETTSTLTGSIRARYRDTYLEAGKRQRVYDQFAIPFPGIGMDEAARGSSVVY</sequence>
<dbReference type="EMBL" id="LAZR01030554">
    <property type="protein sequence ID" value="KKL56264.1"/>
    <property type="molecule type" value="Genomic_DNA"/>
</dbReference>
<protein>
    <submittedName>
        <fullName evidence="1">Uncharacterized protein</fullName>
    </submittedName>
</protein>